<gene>
    <name evidence="2" type="ordered locus">GAU_3371</name>
</gene>
<feature type="region of interest" description="Disordered" evidence="1">
    <location>
        <begin position="78"/>
        <end position="103"/>
    </location>
</feature>
<dbReference type="OrthoDB" id="515467at2"/>
<sequence>MSRDAELRERVRNAIHSGQSLDQVVALLRDAGCSKGQSIIVLADATSMDMAAATAAVNGGQVWKEQRVQDESLNAGLWDTMSHHGKPQSDGSTDLTDWLERQD</sequence>
<organism evidence="2 3">
    <name type="scientific">Gemmatimonas aurantiaca (strain DSM 14586 / JCM 11422 / NBRC 100505 / T-27)</name>
    <dbReference type="NCBI Taxonomy" id="379066"/>
    <lineage>
        <taxon>Bacteria</taxon>
        <taxon>Pseudomonadati</taxon>
        <taxon>Gemmatimonadota</taxon>
        <taxon>Gemmatimonadia</taxon>
        <taxon>Gemmatimonadales</taxon>
        <taxon>Gemmatimonadaceae</taxon>
        <taxon>Gemmatimonas</taxon>
    </lineage>
</organism>
<evidence type="ECO:0000313" key="3">
    <source>
        <dbReference type="Proteomes" id="UP000002209"/>
    </source>
</evidence>
<dbReference type="STRING" id="379066.GAU_3371"/>
<name>C1AD36_GEMAT</name>
<dbReference type="EMBL" id="AP009153">
    <property type="protein sequence ID" value="BAH40413.1"/>
    <property type="molecule type" value="Genomic_DNA"/>
</dbReference>
<dbReference type="HOGENOM" id="CLU_2259736_0_0_0"/>
<dbReference type="Proteomes" id="UP000002209">
    <property type="component" value="Chromosome"/>
</dbReference>
<keyword evidence="3" id="KW-1185">Reference proteome</keyword>
<protein>
    <submittedName>
        <fullName evidence="2">Uncharacterized protein</fullName>
    </submittedName>
</protein>
<dbReference type="KEGG" id="gau:GAU_3371"/>
<reference evidence="3" key="1">
    <citation type="submission" date="2006-03" db="EMBL/GenBank/DDBJ databases">
        <title>Complete genome sequence of Gemmatimonas aurantiaca T-27 that represents a novel phylum Gemmatimonadetes.</title>
        <authorList>
            <person name="Takasaki K."/>
            <person name="Ichikawa N."/>
            <person name="Miura H."/>
            <person name="Matsushita S."/>
            <person name="Watanabe Y."/>
            <person name="Oguchi A."/>
            <person name="Ankai A."/>
            <person name="Yashiro I."/>
            <person name="Takahashi M."/>
            <person name="Terui Y."/>
            <person name="Fukui S."/>
            <person name="Yokoyama H."/>
            <person name="Tanikawa S."/>
            <person name="Hanada S."/>
            <person name="Kamagata Y."/>
            <person name="Fujita N."/>
        </authorList>
    </citation>
    <scope>NUCLEOTIDE SEQUENCE [LARGE SCALE GENOMIC DNA]</scope>
    <source>
        <strain evidence="3">T-27 / DSM 14586 / JCM 11422 / NBRC 100505</strain>
    </source>
</reference>
<evidence type="ECO:0000256" key="1">
    <source>
        <dbReference type="SAM" id="MobiDB-lite"/>
    </source>
</evidence>
<evidence type="ECO:0000313" key="2">
    <source>
        <dbReference type="EMBL" id="BAH40413.1"/>
    </source>
</evidence>
<proteinExistence type="predicted"/>
<dbReference type="RefSeq" id="WP_015895182.1">
    <property type="nucleotide sequence ID" value="NC_012489.1"/>
</dbReference>
<dbReference type="AlphaFoldDB" id="C1AD36"/>
<accession>C1AD36</accession>